<dbReference type="Proteomes" id="UP000886042">
    <property type="component" value="Unassembled WGS sequence"/>
</dbReference>
<reference evidence="3" key="1">
    <citation type="journal article" date="2020" name="mSystems">
        <title>Genome- and Community-Level Interaction Insights into Carbon Utilization and Element Cycling Functions of Hydrothermarchaeota in Hydrothermal Sediment.</title>
        <authorList>
            <person name="Zhou Z."/>
            <person name="Liu Y."/>
            <person name="Xu W."/>
            <person name="Pan J."/>
            <person name="Luo Z.H."/>
            <person name="Li M."/>
        </authorList>
    </citation>
    <scope>NUCLEOTIDE SEQUENCE [LARGE SCALE GENOMIC DNA]</scope>
    <source>
        <strain evidence="3">HyVt-489</strain>
    </source>
</reference>
<dbReference type="InterPro" id="IPR007055">
    <property type="entry name" value="BON_dom"/>
</dbReference>
<dbReference type="InterPro" id="IPR018392">
    <property type="entry name" value="LysM"/>
</dbReference>
<dbReference type="AlphaFoldDB" id="A0A7C3FYR4"/>
<dbReference type="Pfam" id="PF01476">
    <property type="entry name" value="LysM"/>
    <property type="match status" value="1"/>
</dbReference>
<feature type="domain" description="BON" evidence="1">
    <location>
        <begin position="19"/>
        <end position="88"/>
    </location>
</feature>
<dbReference type="PROSITE" id="PS50914">
    <property type="entry name" value="BON"/>
    <property type="match status" value="1"/>
</dbReference>
<gene>
    <name evidence="3" type="primary">lysM</name>
    <name evidence="3" type="ORF">ENJ46_01590</name>
</gene>
<protein>
    <submittedName>
        <fullName evidence="3">Peptidoglycan-binding protein LysM</fullName>
    </submittedName>
</protein>
<comment type="caution">
    <text evidence="3">The sequence shown here is derived from an EMBL/GenBank/DDBJ whole genome shotgun (WGS) entry which is preliminary data.</text>
</comment>
<name>A0A7C3FYR4_9PROT</name>
<evidence type="ECO:0000313" key="3">
    <source>
        <dbReference type="EMBL" id="HFB54590.1"/>
    </source>
</evidence>
<dbReference type="PROSITE" id="PS51782">
    <property type="entry name" value="LYSM"/>
    <property type="match status" value="1"/>
</dbReference>
<evidence type="ECO:0000259" key="1">
    <source>
        <dbReference type="PROSITE" id="PS50914"/>
    </source>
</evidence>
<dbReference type="SUPFAM" id="SSF54106">
    <property type="entry name" value="LysM domain"/>
    <property type="match status" value="1"/>
</dbReference>
<dbReference type="Pfam" id="PF04972">
    <property type="entry name" value="BON"/>
    <property type="match status" value="1"/>
</dbReference>
<dbReference type="PANTHER" id="PTHR34700">
    <property type="entry name" value="POTASSIUM BINDING PROTEIN KBP"/>
    <property type="match status" value="1"/>
</dbReference>
<dbReference type="Gene3D" id="3.10.350.10">
    <property type="entry name" value="LysM domain"/>
    <property type="match status" value="1"/>
</dbReference>
<dbReference type="InterPro" id="IPR036779">
    <property type="entry name" value="LysM_dom_sf"/>
</dbReference>
<dbReference type="PANTHER" id="PTHR34700:SF8">
    <property type="entry name" value="POTASSIUM BINDING PROTEIN KBP"/>
    <property type="match status" value="1"/>
</dbReference>
<dbReference type="NCBIfam" id="NF008399">
    <property type="entry name" value="PRK11198.1"/>
    <property type="match status" value="1"/>
</dbReference>
<evidence type="ECO:0000259" key="2">
    <source>
        <dbReference type="PROSITE" id="PS51782"/>
    </source>
</evidence>
<feature type="domain" description="LysM" evidence="2">
    <location>
        <begin position="94"/>
        <end position="143"/>
    </location>
</feature>
<dbReference type="EMBL" id="DRMN01000107">
    <property type="protein sequence ID" value="HFB54590.1"/>
    <property type="molecule type" value="Genomic_DNA"/>
</dbReference>
<organism evidence="3">
    <name type="scientific">Hellea balneolensis</name>
    <dbReference type="NCBI Taxonomy" id="287478"/>
    <lineage>
        <taxon>Bacteria</taxon>
        <taxon>Pseudomonadati</taxon>
        <taxon>Pseudomonadota</taxon>
        <taxon>Alphaproteobacteria</taxon>
        <taxon>Maricaulales</taxon>
        <taxon>Robiginitomaculaceae</taxon>
        <taxon>Hellea</taxon>
    </lineage>
</organism>
<accession>A0A7C3FYR4</accession>
<sequence>MFGAIQFAKMAGRKLGGMFKGKKGKEALDKEVSDLGLDTDGVDIHVDDDGKITLKGKAVSQELKEKIILAVGNVSGVGEVHDEVETDDDGTASQFHEVVSGDTLWAVSKKYYGKGSRYMEIFEANKPMLSHPDKIYVGQMLRIPADNTASA</sequence>
<dbReference type="SMART" id="SM00257">
    <property type="entry name" value="LysM"/>
    <property type="match status" value="1"/>
</dbReference>
<dbReference type="CDD" id="cd00118">
    <property type="entry name" value="LysM"/>
    <property type="match status" value="1"/>
</dbReference>
<proteinExistence type="predicted"/>
<dbReference type="InterPro" id="IPR052196">
    <property type="entry name" value="Bact_Kbp"/>
</dbReference>